<keyword evidence="5" id="KW-1185">Reference proteome</keyword>
<dbReference type="AlphaFoldDB" id="A0AAN5ANS2"/>
<reference evidence="4 5" key="1">
    <citation type="submission" date="2021-12" db="EMBL/GenBank/DDBJ databases">
        <title>Genome sequencing of bacteria with rrn-lacking chromosome and rrn-plasmid.</title>
        <authorList>
            <person name="Anda M."/>
            <person name="Iwasaki W."/>
        </authorList>
    </citation>
    <scope>NUCLEOTIDE SEQUENCE [LARGE SCALE GENOMIC DNA]</scope>
    <source>
        <strain evidence="4 5">NBRC 15940</strain>
    </source>
</reference>
<proteinExistence type="inferred from homology"/>
<dbReference type="InterPro" id="IPR050738">
    <property type="entry name" value="Sulfatase"/>
</dbReference>
<comment type="caution">
    <text evidence="4">The sequence shown here is derived from an EMBL/GenBank/DDBJ whole genome shotgun (WGS) entry which is preliminary data.</text>
</comment>
<name>A0AAN5ANS2_9BACT</name>
<dbReference type="PANTHER" id="PTHR42693">
    <property type="entry name" value="ARYLSULFATASE FAMILY MEMBER"/>
    <property type="match status" value="1"/>
</dbReference>
<accession>A0AAN5ANS2</accession>
<dbReference type="Gene3D" id="3.40.720.10">
    <property type="entry name" value="Alkaline Phosphatase, subunit A"/>
    <property type="match status" value="1"/>
</dbReference>
<dbReference type="GO" id="GO:0004065">
    <property type="term" value="F:arylsulfatase activity"/>
    <property type="evidence" value="ECO:0007669"/>
    <property type="project" value="TreeGrafter"/>
</dbReference>
<evidence type="ECO:0000313" key="5">
    <source>
        <dbReference type="Proteomes" id="UP001310022"/>
    </source>
</evidence>
<evidence type="ECO:0000256" key="2">
    <source>
        <dbReference type="ARBA" id="ARBA00022801"/>
    </source>
</evidence>
<dbReference type="EMBL" id="BQKE01000002">
    <property type="protein sequence ID" value="GJM63133.1"/>
    <property type="molecule type" value="Genomic_DNA"/>
</dbReference>
<dbReference type="InterPro" id="IPR017850">
    <property type="entry name" value="Alkaline_phosphatase_core_sf"/>
</dbReference>
<keyword evidence="2" id="KW-0378">Hydrolase</keyword>
<evidence type="ECO:0000313" key="4">
    <source>
        <dbReference type="EMBL" id="GJM63133.1"/>
    </source>
</evidence>
<dbReference type="SUPFAM" id="SSF53649">
    <property type="entry name" value="Alkaline phosphatase-like"/>
    <property type="match status" value="1"/>
</dbReference>
<dbReference type="Proteomes" id="UP001310022">
    <property type="component" value="Unassembled WGS sequence"/>
</dbReference>
<comment type="similarity">
    <text evidence="1">Belongs to the sulfatase family.</text>
</comment>
<gene>
    <name evidence="4" type="ORF">PEDI_36850</name>
</gene>
<protein>
    <recommendedName>
        <fullName evidence="3">Sulfatase N-terminal domain-containing protein</fullName>
    </recommendedName>
</protein>
<organism evidence="4 5">
    <name type="scientific">Persicobacter diffluens</name>
    <dbReference type="NCBI Taxonomy" id="981"/>
    <lineage>
        <taxon>Bacteria</taxon>
        <taxon>Pseudomonadati</taxon>
        <taxon>Bacteroidota</taxon>
        <taxon>Cytophagia</taxon>
        <taxon>Cytophagales</taxon>
        <taxon>Persicobacteraceae</taxon>
        <taxon>Persicobacter</taxon>
    </lineage>
</organism>
<feature type="domain" description="Sulfatase N-terminal" evidence="3">
    <location>
        <begin position="1"/>
        <end position="82"/>
    </location>
</feature>
<sequence length="312" mass="36132">MDQRVAQELHRLEKAKKLDNTIIIFASDNGGPGPRQKRSIYERGTHIPFIVVFPDGTQAGSVDNRMLNMADIPATILSLAGITPPFYMDGKAFLGEFEENQGRDYVFSIRERMDDQYGKQLSVRDSNFRYVRNYYPHQAEYLDVKFRYNIPSMLELLRKKEELTPEQASWFTHPRPKEELYFTEKDIHELNNLADIPEYQLTLERLRALADKVEAQYWPYKNFTEKELIKEIGNTGNVQVSRPSISQHRNLITLNASTPAASIVYQINGDGSKRSHWKYYTGPFKIRKGDRLKVIAARAGFEQSERVNYTAP</sequence>
<evidence type="ECO:0000259" key="3">
    <source>
        <dbReference type="Pfam" id="PF00884"/>
    </source>
</evidence>
<dbReference type="Pfam" id="PF00884">
    <property type="entry name" value="Sulfatase"/>
    <property type="match status" value="1"/>
</dbReference>
<dbReference type="InterPro" id="IPR000917">
    <property type="entry name" value="Sulfatase_N"/>
</dbReference>
<dbReference type="PANTHER" id="PTHR42693:SF53">
    <property type="entry name" value="ENDO-4-O-SULFATASE"/>
    <property type="match status" value="1"/>
</dbReference>
<evidence type="ECO:0000256" key="1">
    <source>
        <dbReference type="ARBA" id="ARBA00008779"/>
    </source>
</evidence>